<dbReference type="Proteomes" id="UP001428341">
    <property type="component" value="Unassembled WGS sequence"/>
</dbReference>
<name>A0AAP0M326_9ROSI</name>
<sequence>MKPPYKESTFSEVDGFGGSDISDISEEALECESDSEEQDTYNSYYRNSQIGNGW</sequence>
<proteinExistence type="predicted"/>
<dbReference type="EMBL" id="JBCGBO010000006">
    <property type="protein sequence ID" value="KAK9193280.1"/>
    <property type="molecule type" value="Genomic_DNA"/>
</dbReference>
<gene>
    <name evidence="2" type="ORF">WN944_003977</name>
</gene>
<organism evidence="2 3">
    <name type="scientific">Citrus x changshan-huyou</name>
    <dbReference type="NCBI Taxonomy" id="2935761"/>
    <lineage>
        <taxon>Eukaryota</taxon>
        <taxon>Viridiplantae</taxon>
        <taxon>Streptophyta</taxon>
        <taxon>Embryophyta</taxon>
        <taxon>Tracheophyta</taxon>
        <taxon>Spermatophyta</taxon>
        <taxon>Magnoliopsida</taxon>
        <taxon>eudicotyledons</taxon>
        <taxon>Gunneridae</taxon>
        <taxon>Pentapetalae</taxon>
        <taxon>rosids</taxon>
        <taxon>malvids</taxon>
        <taxon>Sapindales</taxon>
        <taxon>Rutaceae</taxon>
        <taxon>Aurantioideae</taxon>
        <taxon>Citrus</taxon>
    </lineage>
</organism>
<feature type="region of interest" description="Disordered" evidence="1">
    <location>
        <begin position="1"/>
        <end position="54"/>
    </location>
</feature>
<comment type="caution">
    <text evidence="2">The sequence shown here is derived from an EMBL/GenBank/DDBJ whole genome shotgun (WGS) entry which is preliminary data.</text>
</comment>
<feature type="compositionally biased region" description="Acidic residues" evidence="1">
    <location>
        <begin position="23"/>
        <end position="39"/>
    </location>
</feature>
<feature type="compositionally biased region" description="Polar residues" evidence="1">
    <location>
        <begin position="40"/>
        <end position="54"/>
    </location>
</feature>
<protein>
    <submittedName>
        <fullName evidence="2">Uncharacterized protein</fullName>
    </submittedName>
</protein>
<evidence type="ECO:0000313" key="3">
    <source>
        <dbReference type="Proteomes" id="UP001428341"/>
    </source>
</evidence>
<accession>A0AAP0M326</accession>
<evidence type="ECO:0000256" key="1">
    <source>
        <dbReference type="SAM" id="MobiDB-lite"/>
    </source>
</evidence>
<keyword evidence="3" id="KW-1185">Reference proteome</keyword>
<evidence type="ECO:0000313" key="2">
    <source>
        <dbReference type="EMBL" id="KAK9193280.1"/>
    </source>
</evidence>
<dbReference type="AlphaFoldDB" id="A0AAP0M326"/>
<reference evidence="2 3" key="1">
    <citation type="submission" date="2024-05" db="EMBL/GenBank/DDBJ databases">
        <title>Haplotype-resolved chromosome-level genome assembly of Huyou (Citrus changshanensis).</title>
        <authorList>
            <person name="Miao C."/>
            <person name="Chen W."/>
            <person name="Wu Y."/>
            <person name="Wang L."/>
            <person name="Zhao S."/>
            <person name="Grierson D."/>
            <person name="Xu C."/>
            <person name="Chen K."/>
        </authorList>
    </citation>
    <scope>NUCLEOTIDE SEQUENCE [LARGE SCALE GENOMIC DNA]</scope>
    <source>
        <strain evidence="2">01-14</strain>
        <tissue evidence="2">Leaf</tissue>
    </source>
</reference>